<evidence type="ECO:0000313" key="2">
    <source>
        <dbReference type="Proteomes" id="UP000664417"/>
    </source>
</evidence>
<dbReference type="RefSeq" id="WP_207857184.1">
    <property type="nucleotide sequence ID" value="NZ_JAFREP010000003.1"/>
</dbReference>
<protein>
    <submittedName>
        <fullName evidence="1">Uncharacterized protein</fullName>
    </submittedName>
</protein>
<accession>A0A8J7PZS3</accession>
<sequence length="117" mass="13021">MEITALDLASAELLGPTQAALDNLEILVAVIRRAPAGRGRQVVSTKDGVVYARLLIGNHTADIRFAYDNRGIDLRTIDSVNLKYRIRGNGIATIHRNTNHWVNNIKRDILVKLGHDR</sequence>
<organism evidence="1 2">
    <name type="scientific">Acanthopleuribacter pedis</name>
    <dbReference type="NCBI Taxonomy" id="442870"/>
    <lineage>
        <taxon>Bacteria</taxon>
        <taxon>Pseudomonadati</taxon>
        <taxon>Acidobacteriota</taxon>
        <taxon>Holophagae</taxon>
        <taxon>Acanthopleuribacterales</taxon>
        <taxon>Acanthopleuribacteraceae</taxon>
        <taxon>Acanthopleuribacter</taxon>
    </lineage>
</organism>
<reference evidence="1" key="1">
    <citation type="submission" date="2021-03" db="EMBL/GenBank/DDBJ databases">
        <authorList>
            <person name="Wang G."/>
        </authorList>
    </citation>
    <scope>NUCLEOTIDE SEQUENCE</scope>
    <source>
        <strain evidence="1">KCTC 12899</strain>
    </source>
</reference>
<dbReference type="EMBL" id="JAFREP010000003">
    <property type="protein sequence ID" value="MBO1317752.1"/>
    <property type="molecule type" value="Genomic_DNA"/>
</dbReference>
<name>A0A8J7PZS3_9BACT</name>
<dbReference type="Proteomes" id="UP000664417">
    <property type="component" value="Unassembled WGS sequence"/>
</dbReference>
<keyword evidence="2" id="KW-1185">Reference proteome</keyword>
<dbReference type="AlphaFoldDB" id="A0A8J7PZS3"/>
<evidence type="ECO:0000313" key="1">
    <source>
        <dbReference type="EMBL" id="MBO1317752.1"/>
    </source>
</evidence>
<proteinExistence type="predicted"/>
<comment type="caution">
    <text evidence="1">The sequence shown here is derived from an EMBL/GenBank/DDBJ whole genome shotgun (WGS) entry which is preliminary data.</text>
</comment>
<gene>
    <name evidence="1" type="ORF">J3U88_04710</name>
</gene>